<dbReference type="EMBL" id="BKAR01000025">
    <property type="protein sequence ID" value="GEP85297.1"/>
    <property type="molecule type" value="Genomic_DNA"/>
</dbReference>
<feature type="active site" description="Proton acceptor" evidence="12">
    <location>
        <position position="9"/>
    </location>
</feature>
<evidence type="ECO:0000256" key="1">
    <source>
        <dbReference type="ARBA" id="ARBA00000901"/>
    </source>
</evidence>
<accession>A0A239UCJ6</accession>
<evidence type="ECO:0000256" key="11">
    <source>
        <dbReference type="ARBA" id="ARBA00030547"/>
    </source>
</evidence>
<comment type="catalytic activity">
    <reaction evidence="1 12 14">
        <text>1-(5-phospho-beta-D-ribosyl)-5-[(5-phospho-beta-D-ribosylamino)methylideneamino]imidazole-4-carboxamide = 5-[(5-phospho-1-deoxy-D-ribulos-1-ylimino)methylamino]-1-(5-phospho-beta-D-ribosyl)imidazole-4-carboxamide</text>
        <dbReference type="Rhea" id="RHEA:15469"/>
        <dbReference type="ChEBI" id="CHEBI:58435"/>
        <dbReference type="ChEBI" id="CHEBI:58525"/>
        <dbReference type="EC" id="5.3.1.16"/>
    </reaction>
</comment>
<comment type="caution">
    <text evidence="15">The sequence shown here is derived from an EMBL/GenBank/DDBJ whole genome shotgun (WGS) entry which is preliminary data.</text>
</comment>
<evidence type="ECO:0000256" key="6">
    <source>
        <dbReference type="ARBA" id="ARBA00018464"/>
    </source>
</evidence>
<reference evidence="15 16" key="1">
    <citation type="submission" date="2019-07" db="EMBL/GenBank/DDBJ databases">
        <title>Whole genome shotgun sequence of Staphylococcus piscifermentans NBRC 109625.</title>
        <authorList>
            <person name="Hosoyama A."/>
            <person name="Uohara A."/>
            <person name="Ohji S."/>
            <person name="Ichikawa N."/>
        </authorList>
    </citation>
    <scope>NUCLEOTIDE SEQUENCE [LARGE SCALE GENOMIC DNA]</scope>
    <source>
        <strain evidence="15 16">NBRC 109625</strain>
    </source>
</reference>
<evidence type="ECO:0000256" key="5">
    <source>
        <dbReference type="ARBA" id="ARBA00012550"/>
    </source>
</evidence>
<dbReference type="OrthoDB" id="9807749at2"/>
<evidence type="ECO:0000256" key="10">
    <source>
        <dbReference type="ARBA" id="ARBA00023235"/>
    </source>
</evidence>
<evidence type="ECO:0000256" key="9">
    <source>
        <dbReference type="ARBA" id="ARBA00023102"/>
    </source>
</evidence>
<comment type="subcellular location">
    <subcellularLocation>
        <location evidence="2 12 14">Cytoplasm</location>
    </subcellularLocation>
</comment>
<protein>
    <recommendedName>
        <fullName evidence="6 12">1-(5-phosphoribosyl)-5-[(5-phosphoribosylamino)methylideneamino] imidazole-4-carboxamide isomerase</fullName>
        <ecNumber evidence="5 12">5.3.1.16</ecNumber>
    </recommendedName>
    <alternativeName>
        <fullName evidence="11 12">Phosphoribosylformimino-5-aminoimidazole carboxamide ribotide isomerase</fullName>
    </alternativeName>
</protein>
<dbReference type="InterPro" id="IPR023016">
    <property type="entry name" value="HisA/PriA"/>
</dbReference>
<dbReference type="Proteomes" id="UP000321736">
    <property type="component" value="Unassembled WGS sequence"/>
</dbReference>
<keyword evidence="16" id="KW-1185">Reference proteome</keyword>
<evidence type="ECO:0000256" key="8">
    <source>
        <dbReference type="ARBA" id="ARBA00022605"/>
    </source>
</evidence>
<evidence type="ECO:0000256" key="14">
    <source>
        <dbReference type="RuleBase" id="RU003658"/>
    </source>
</evidence>
<dbReference type="PANTHER" id="PTHR43090">
    <property type="entry name" value="1-(5-PHOSPHORIBOSYL)-5-[(5-PHOSPHORIBOSYLAMINO)METHYLIDENEAMINO] IMIDAZOLE-4-CARBOXAMIDE ISOMERASE"/>
    <property type="match status" value="1"/>
</dbReference>
<comment type="pathway">
    <text evidence="3 12 14">Amino-acid biosynthesis; L-histidine biosynthesis; L-histidine from 5-phospho-alpha-D-ribose 1-diphosphate: step 4/9.</text>
</comment>
<gene>
    <name evidence="12 15" type="primary">hisA</name>
    <name evidence="15" type="ORF">SPI02_18820</name>
</gene>
<proteinExistence type="inferred from homology"/>
<dbReference type="InterPro" id="IPR013785">
    <property type="entry name" value="Aldolase_TIM"/>
</dbReference>
<dbReference type="InterPro" id="IPR011060">
    <property type="entry name" value="RibuloseP-bd_barrel"/>
</dbReference>
<dbReference type="Pfam" id="PF00977">
    <property type="entry name" value="His_biosynth"/>
    <property type="match status" value="1"/>
</dbReference>
<dbReference type="InterPro" id="IPR006063">
    <property type="entry name" value="HisA_bact_arch"/>
</dbReference>
<dbReference type="RefSeq" id="WP_095106165.1">
    <property type="nucleotide sequence ID" value="NZ_BKAR01000025.1"/>
</dbReference>
<dbReference type="FunFam" id="3.20.20.70:FF:000009">
    <property type="entry name" value="1-(5-phosphoribosyl)-5-[(5-phosphoribosylamino)methylideneamino] imidazole-4-carboxamide isomerase"/>
    <property type="match status" value="1"/>
</dbReference>
<dbReference type="GO" id="GO:0000105">
    <property type="term" value="P:L-histidine biosynthetic process"/>
    <property type="evidence" value="ECO:0007669"/>
    <property type="project" value="UniProtKB-UniRule"/>
</dbReference>
<dbReference type="CDD" id="cd04732">
    <property type="entry name" value="HisA"/>
    <property type="match status" value="1"/>
</dbReference>
<comment type="similarity">
    <text evidence="4 12 13">Belongs to the HisA/HisF family.</text>
</comment>
<dbReference type="UniPathway" id="UPA00031">
    <property type="reaction ID" value="UER00009"/>
</dbReference>
<dbReference type="EC" id="5.3.1.16" evidence="5 12"/>
<keyword evidence="7 12" id="KW-0963">Cytoplasm</keyword>
<keyword evidence="10 12" id="KW-0413">Isomerase</keyword>
<dbReference type="InterPro" id="IPR006062">
    <property type="entry name" value="His_biosynth"/>
</dbReference>
<dbReference type="HAMAP" id="MF_01014">
    <property type="entry name" value="HisA"/>
    <property type="match status" value="1"/>
</dbReference>
<keyword evidence="8 12" id="KW-0028">Amino-acid biosynthesis</keyword>
<feature type="active site" description="Proton donor" evidence="12">
    <location>
        <position position="131"/>
    </location>
</feature>
<dbReference type="GO" id="GO:0003949">
    <property type="term" value="F:1-(5-phosphoribosyl)-5-[(5-phosphoribosylamino)methylideneamino]imidazole-4-carboxamide isomerase activity"/>
    <property type="evidence" value="ECO:0007669"/>
    <property type="project" value="UniProtKB-UniRule"/>
</dbReference>
<dbReference type="Gene3D" id="3.20.20.70">
    <property type="entry name" value="Aldolase class I"/>
    <property type="match status" value="1"/>
</dbReference>
<keyword evidence="9 12" id="KW-0368">Histidine biosynthesis</keyword>
<evidence type="ECO:0000313" key="16">
    <source>
        <dbReference type="Proteomes" id="UP000321736"/>
    </source>
</evidence>
<dbReference type="InterPro" id="IPR044524">
    <property type="entry name" value="Isoase_HisA-like"/>
</dbReference>
<organism evidence="15 16">
    <name type="scientific">Staphylococcus piscifermentans</name>
    <dbReference type="NCBI Taxonomy" id="70258"/>
    <lineage>
        <taxon>Bacteria</taxon>
        <taxon>Bacillati</taxon>
        <taxon>Bacillota</taxon>
        <taxon>Bacilli</taxon>
        <taxon>Bacillales</taxon>
        <taxon>Staphylococcaceae</taxon>
        <taxon>Staphylococcus</taxon>
    </lineage>
</organism>
<dbReference type="NCBIfam" id="TIGR00007">
    <property type="entry name" value="1-(5-phosphoribosyl)-5-[(5-phosphoribosylamino)methylideneamino]imidazole-4-carboxamide isomerase"/>
    <property type="match status" value="1"/>
</dbReference>
<dbReference type="GO" id="GO:0005737">
    <property type="term" value="C:cytoplasm"/>
    <property type="evidence" value="ECO:0007669"/>
    <property type="project" value="UniProtKB-SubCell"/>
</dbReference>
<evidence type="ECO:0000256" key="4">
    <source>
        <dbReference type="ARBA" id="ARBA00009667"/>
    </source>
</evidence>
<evidence type="ECO:0000256" key="3">
    <source>
        <dbReference type="ARBA" id="ARBA00005133"/>
    </source>
</evidence>
<dbReference type="GO" id="GO:0000162">
    <property type="term" value="P:L-tryptophan biosynthetic process"/>
    <property type="evidence" value="ECO:0007669"/>
    <property type="project" value="TreeGrafter"/>
</dbReference>
<dbReference type="NCBIfam" id="NF010114">
    <property type="entry name" value="PRK13587.1"/>
    <property type="match status" value="1"/>
</dbReference>
<sequence>MIEIWPAIDLIDSTSVRLTEGDYTSKEAMTRTAEEAVSFYSQFECVTRIHVIDLIAAKQQTPMETDYVEQLVGLTDLPFEVGGGIRSLETIETYFSKGVQYIIVGTKGIQDVEWLKAAAEHYPGRIYISVDAFVDEIKVNGWLENTGINLFDFVAKINHLPLGGIIYTDISKDGKLQGPNFELTAQLVNSTPLPVIASGGIRNQADLTQLEQAGVQAAIVGKAANTESFWEGLT</sequence>
<dbReference type="SUPFAM" id="SSF51366">
    <property type="entry name" value="Ribulose-phoshate binding barrel"/>
    <property type="match status" value="1"/>
</dbReference>
<evidence type="ECO:0000256" key="2">
    <source>
        <dbReference type="ARBA" id="ARBA00004496"/>
    </source>
</evidence>
<evidence type="ECO:0000256" key="7">
    <source>
        <dbReference type="ARBA" id="ARBA00022490"/>
    </source>
</evidence>
<evidence type="ECO:0000256" key="12">
    <source>
        <dbReference type="HAMAP-Rule" id="MF_01014"/>
    </source>
</evidence>
<name>A0A239UCJ6_9STAP</name>
<dbReference type="AlphaFoldDB" id="A0A239UCJ6"/>
<evidence type="ECO:0000313" key="15">
    <source>
        <dbReference type="EMBL" id="GEP85297.1"/>
    </source>
</evidence>
<dbReference type="PANTHER" id="PTHR43090:SF2">
    <property type="entry name" value="1-(5-PHOSPHORIBOSYL)-5-[(5-PHOSPHORIBOSYLAMINO)METHYLIDENEAMINO] IMIDAZOLE-4-CARBOXAMIDE ISOMERASE"/>
    <property type="match status" value="1"/>
</dbReference>
<evidence type="ECO:0000256" key="13">
    <source>
        <dbReference type="RuleBase" id="RU003657"/>
    </source>
</evidence>